<comment type="caution">
    <text evidence="3">The sequence shown here is derived from an EMBL/GenBank/DDBJ whole genome shotgun (WGS) entry which is preliminary data.</text>
</comment>
<dbReference type="RefSeq" id="WP_382362208.1">
    <property type="nucleotide sequence ID" value="NZ_JBHLWV010000016.1"/>
</dbReference>
<keyword evidence="2" id="KW-0812">Transmembrane</keyword>
<dbReference type="Proteomes" id="UP001589783">
    <property type="component" value="Unassembled WGS sequence"/>
</dbReference>
<evidence type="ECO:0000256" key="2">
    <source>
        <dbReference type="SAM" id="Phobius"/>
    </source>
</evidence>
<evidence type="ECO:0000313" key="4">
    <source>
        <dbReference type="Proteomes" id="UP001589783"/>
    </source>
</evidence>
<name>A0ABV6H770_9ACTN</name>
<evidence type="ECO:0000313" key="3">
    <source>
        <dbReference type="EMBL" id="MFC0314429.1"/>
    </source>
</evidence>
<accession>A0ABV6H770</accession>
<feature type="region of interest" description="Disordered" evidence="1">
    <location>
        <begin position="1"/>
        <end position="31"/>
    </location>
</feature>
<keyword evidence="4" id="KW-1185">Reference proteome</keyword>
<feature type="transmembrane region" description="Helical" evidence="2">
    <location>
        <begin position="38"/>
        <end position="63"/>
    </location>
</feature>
<keyword evidence="2" id="KW-0472">Membrane</keyword>
<organism evidence="3 4">
    <name type="scientific">Gordonia phosphorivorans</name>
    <dbReference type="NCBI Taxonomy" id="1056982"/>
    <lineage>
        <taxon>Bacteria</taxon>
        <taxon>Bacillati</taxon>
        <taxon>Actinomycetota</taxon>
        <taxon>Actinomycetes</taxon>
        <taxon>Mycobacteriales</taxon>
        <taxon>Gordoniaceae</taxon>
        <taxon>Gordonia</taxon>
    </lineage>
</organism>
<feature type="transmembrane region" description="Helical" evidence="2">
    <location>
        <begin position="111"/>
        <end position="135"/>
    </location>
</feature>
<feature type="transmembrane region" description="Helical" evidence="2">
    <location>
        <begin position="75"/>
        <end position="99"/>
    </location>
</feature>
<dbReference type="EMBL" id="JBHLWV010000016">
    <property type="protein sequence ID" value="MFC0314429.1"/>
    <property type="molecule type" value="Genomic_DNA"/>
</dbReference>
<gene>
    <name evidence="3" type="ORF">ACFFJD_06125</name>
</gene>
<keyword evidence="2" id="KW-1133">Transmembrane helix</keyword>
<sequence>MTTLPPGFQPLPSPVPSATAAQAPPTQPDPTPGSTLFAAAWLVNAIGLFLQVGTVVLFVVAVHGALTASDIESDAFFAMLACALVTPAFVLIGIGLTVLSAARHYRHRPTWTVALIVFTVACALPAATVAGFLLLRNVPL</sequence>
<protein>
    <submittedName>
        <fullName evidence="3">Uncharacterized protein</fullName>
    </submittedName>
</protein>
<reference evidence="3 4" key="1">
    <citation type="submission" date="2024-09" db="EMBL/GenBank/DDBJ databases">
        <authorList>
            <person name="Sun Q."/>
            <person name="Mori K."/>
        </authorList>
    </citation>
    <scope>NUCLEOTIDE SEQUENCE [LARGE SCALE GENOMIC DNA]</scope>
    <source>
        <strain evidence="3 4">CCM 7957</strain>
    </source>
</reference>
<proteinExistence type="predicted"/>
<evidence type="ECO:0000256" key="1">
    <source>
        <dbReference type="SAM" id="MobiDB-lite"/>
    </source>
</evidence>